<accession>A0ACB8QFC1</accession>
<comment type="caution">
    <text evidence="1">The sequence shown here is derived from an EMBL/GenBank/DDBJ whole genome shotgun (WGS) entry which is preliminary data.</text>
</comment>
<keyword evidence="2" id="KW-1185">Reference proteome</keyword>
<name>A0ACB8QFC1_9AGAM</name>
<organism evidence="1 2">
    <name type="scientific">Vararia minispora EC-137</name>
    <dbReference type="NCBI Taxonomy" id="1314806"/>
    <lineage>
        <taxon>Eukaryota</taxon>
        <taxon>Fungi</taxon>
        <taxon>Dikarya</taxon>
        <taxon>Basidiomycota</taxon>
        <taxon>Agaricomycotina</taxon>
        <taxon>Agaricomycetes</taxon>
        <taxon>Russulales</taxon>
        <taxon>Lachnocladiaceae</taxon>
        <taxon>Vararia</taxon>
    </lineage>
</organism>
<reference evidence="1" key="1">
    <citation type="submission" date="2021-02" db="EMBL/GenBank/DDBJ databases">
        <authorList>
            <consortium name="DOE Joint Genome Institute"/>
            <person name="Ahrendt S."/>
            <person name="Looney B.P."/>
            <person name="Miyauchi S."/>
            <person name="Morin E."/>
            <person name="Drula E."/>
            <person name="Courty P.E."/>
            <person name="Chicoki N."/>
            <person name="Fauchery L."/>
            <person name="Kohler A."/>
            <person name="Kuo A."/>
            <person name="Labutti K."/>
            <person name="Pangilinan J."/>
            <person name="Lipzen A."/>
            <person name="Riley R."/>
            <person name="Andreopoulos W."/>
            <person name="He G."/>
            <person name="Johnson J."/>
            <person name="Barry K.W."/>
            <person name="Grigoriev I.V."/>
            <person name="Nagy L."/>
            <person name="Hibbett D."/>
            <person name="Henrissat B."/>
            <person name="Matheny P.B."/>
            <person name="Labbe J."/>
            <person name="Martin F."/>
        </authorList>
    </citation>
    <scope>NUCLEOTIDE SEQUENCE</scope>
    <source>
        <strain evidence="1">EC-137</strain>
    </source>
</reference>
<proteinExistence type="predicted"/>
<evidence type="ECO:0000313" key="1">
    <source>
        <dbReference type="EMBL" id="KAI0030288.1"/>
    </source>
</evidence>
<protein>
    <submittedName>
        <fullName evidence="1">Uncharacterized protein</fullName>
    </submittedName>
</protein>
<reference evidence="1" key="2">
    <citation type="journal article" date="2022" name="New Phytol.">
        <title>Evolutionary transition to the ectomycorrhizal habit in the genomes of a hyperdiverse lineage of mushroom-forming fungi.</title>
        <authorList>
            <person name="Looney B."/>
            <person name="Miyauchi S."/>
            <person name="Morin E."/>
            <person name="Drula E."/>
            <person name="Courty P.E."/>
            <person name="Kohler A."/>
            <person name="Kuo A."/>
            <person name="LaButti K."/>
            <person name="Pangilinan J."/>
            <person name="Lipzen A."/>
            <person name="Riley R."/>
            <person name="Andreopoulos W."/>
            <person name="He G."/>
            <person name="Johnson J."/>
            <person name="Nolan M."/>
            <person name="Tritt A."/>
            <person name="Barry K.W."/>
            <person name="Grigoriev I.V."/>
            <person name="Nagy L.G."/>
            <person name="Hibbett D."/>
            <person name="Henrissat B."/>
            <person name="Matheny P.B."/>
            <person name="Labbe J."/>
            <person name="Martin F.M."/>
        </authorList>
    </citation>
    <scope>NUCLEOTIDE SEQUENCE</scope>
    <source>
        <strain evidence="1">EC-137</strain>
    </source>
</reference>
<evidence type="ECO:0000313" key="2">
    <source>
        <dbReference type="Proteomes" id="UP000814128"/>
    </source>
</evidence>
<gene>
    <name evidence="1" type="ORF">K488DRAFT_87925</name>
</gene>
<sequence length="237" mass="25081">MQGQNLFSSSSRTSAPDTAFSFQSSDSLHQATDIEAAVHRPVFNALDQAVVNSPGSELHPSSQSESEGQPEAVSSFRNIISRRATKFFMALFATSFQSSHVEGHHASTGGTPLAVVVLGIQEIIQVPTPHGCFQPVIRALSILVFLSLVAVECIIALVIYIALAVGSTFILMNSAVTLCFACLGVARNVVGALGDMIQSLFLTHDETVLRVAKLAVLVAITLSTLSGLFTTPQLPVT</sequence>
<dbReference type="EMBL" id="MU273630">
    <property type="protein sequence ID" value="KAI0030288.1"/>
    <property type="molecule type" value="Genomic_DNA"/>
</dbReference>
<dbReference type="Proteomes" id="UP000814128">
    <property type="component" value="Unassembled WGS sequence"/>
</dbReference>